<gene>
    <name evidence="8" type="ORF">CWI76_08675</name>
</gene>
<dbReference type="InterPro" id="IPR006685">
    <property type="entry name" value="MscS_channel_2nd"/>
</dbReference>
<dbReference type="SUPFAM" id="SSF50182">
    <property type="entry name" value="Sm-like ribonucleoproteins"/>
    <property type="match status" value="1"/>
</dbReference>
<evidence type="ECO:0000256" key="6">
    <source>
        <dbReference type="RuleBase" id="RU369025"/>
    </source>
</evidence>
<dbReference type="InterPro" id="IPR010920">
    <property type="entry name" value="LSM_dom_sf"/>
</dbReference>
<dbReference type="Gene3D" id="1.10.287.1260">
    <property type="match status" value="1"/>
</dbReference>
<proteinExistence type="inferred from homology"/>
<evidence type="ECO:0000256" key="5">
    <source>
        <dbReference type="ARBA" id="ARBA00023136"/>
    </source>
</evidence>
<dbReference type="PANTHER" id="PTHR30221:SF1">
    <property type="entry name" value="SMALL-CONDUCTANCE MECHANOSENSITIVE CHANNEL"/>
    <property type="match status" value="1"/>
</dbReference>
<keyword evidence="6" id="KW-0997">Cell inner membrane</keyword>
<comment type="caution">
    <text evidence="6">Lacks conserved residue(s) required for the propagation of feature annotation.</text>
</comment>
<protein>
    <recommendedName>
        <fullName evidence="6">Small-conductance mechanosensitive channel</fullName>
    </recommendedName>
</protein>
<comment type="subcellular location">
    <subcellularLocation>
        <location evidence="6">Cell inner membrane</location>
        <topology evidence="6">Multi-pass membrane protein</topology>
    </subcellularLocation>
    <subcellularLocation>
        <location evidence="1">Membrane</location>
        <topology evidence="1">Multi-pass membrane protein</topology>
    </subcellularLocation>
</comment>
<dbReference type="AlphaFoldDB" id="A0A432YE06"/>
<reference evidence="9" key="1">
    <citation type="journal article" date="2018" name="Front. Microbiol.">
        <title>Genome-Based Analysis Reveals the Taxonomy and Diversity of the Family Idiomarinaceae.</title>
        <authorList>
            <person name="Liu Y."/>
            <person name="Lai Q."/>
            <person name="Shao Z."/>
        </authorList>
    </citation>
    <scope>NUCLEOTIDE SEQUENCE [LARGE SCALE GENOMIC DNA]</scope>
    <source>
        <strain evidence="9">PIM1</strain>
    </source>
</reference>
<evidence type="ECO:0000256" key="4">
    <source>
        <dbReference type="ARBA" id="ARBA00022989"/>
    </source>
</evidence>
<dbReference type="SUPFAM" id="SSF82861">
    <property type="entry name" value="Mechanosensitive channel protein MscS (YggB), transmembrane region"/>
    <property type="match status" value="1"/>
</dbReference>
<dbReference type="InterPro" id="IPR011014">
    <property type="entry name" value="MscS_channel_TM-2"/>
</dbReference>
<dbReference type="Gene3D" id="2.30.30.60">
    <property type="match status" value="1"/>
</dbReference>
<dbReference type="PANTHER" id="PTHR30221">
    <property type="entry name" value="SMALL-CONDUCTANCE MECHANOSENSITIVE CHANNEL"/>
    <property type="match status" value="1"/>
</dbReference>
<evidence type="ECO:0000313" key="9">
    <source>
        <dbReference type="Proteomes" id="UP000288127"/>
    </source>
</evidence>
<feature type="transmembrane region" description="Helical" evidence="6">
    <location>
        <begin position="52"/>
        <end position="75"/>
    </location>
</feature>
<dbReference type="GO" id="GO:0005886">
    <property type="term" value="C:plasma membrane"/>
    <property type="evidence" value="ECO:0007669"/>
    <property type="project" value="UniProtKB-SubCell"/>
</dbReference>
<evidence type="ECO:0000313" key="8">
    <source>
        <dbReference type="EMBL" id="RUO59106.1"/>
    </source>
</evidence>
<accession>A0A432YE06</accession>
<dbReference type="RefSeq" id="WP_126759953.1">
    <property type="nucleotide sequence ID" value="NZ_CP085233.1"/>
</dbReference>
<comment type="function">
    <text evidence="6">Mechanosensitive channel that participates in the regulation of osmotic pressure changes within the cell, opening in response to stretch forces in the membrane lipid bilayer, without the need for other proteins. Contributes to normal resistance to hypoosmotic shock. Forms an ion channel of 1.0 nanosiemens conductance with a slight preference for anions.</text>
</comment>
<comment type="subunit">
    <text evidence="6">Homoheptamer.</text>
</comment>
<keyword evidence="9" id="KW-1185">Reference proteome</keyword>
<keyword evidence="6" id="KW-0406">Ion transport</keyword>
<keyword evidence="6" id="KW-1003">Cell membrane</keyword>
<evidence type="ECO:0000256" key="1">
    <source>
        <dbReference type="ARBA" id="ARBA00004141"/>
    </source>
</evidence>
<dbReference type="OrthoDB" id="9799209at2"/>
<feature type="transmembrane region" description="Helical" evidence="6">
    <location>
        <begin position="17"/>
        <end position="40"/>
    </location>
</feature>
<name>A0A432YE06_9GAMM</name>
<keyword evidence="4 6" id="KW-1133">Transmembrane helix</keyword>
<dbReference type="InterPro" id="IPR023408">
    <property type="entry name" value="MscS_beta-dom_sf"/>
</dbReference>
<organism evidence="8 9">
    <name type="scientific">Pseudidiomarina marina</name>
    <dbReference type="NCBI Taxonomy" id="502366"/>
    <lineage>
        <taxon>Bacteria</taxon>
        <taxon>Pseudomonadati</taxon>
        <taxon>Pseudomonadota</taxon>
        <taxon>Gammaproteobacteria</taxon>
        <taxon>Alteromonadales</taxon>
        <taxon>Idiomarinaceae</taxon>
        <taxon>Pseudidiomarina</taxon>
    </lineage>
</organism>
<comment type="similarity">
    <text evidence="2 6">Belongs to the MscS (TC 1.A.23) family.</text>
</comment>
<sequence>METDKILGLFKTVTSDVVIEIAVVIAASVAIIWLSQRLFPWIAEHLHGKQRLFVLAMIPTLRVIVFVLATIWIVPMVIETSMQNMVAILGAAGLAIGFAMKDYVSSLVAGIVAVYELPYRPGDWIEVNGTYGEVKHIGMRAVEIVTPDDTVVFIPHLKLWTELIHNANNGGASLMCVTHFYLAPNHDPNLVRSILEDVTLTSPYVKLQNPISVSVREQPWGTHYRIKAYPIDPRQQFQFISDLTARGKNCLRAASIDFANLSPEHAVQVTP</sequence>
<keyword evidence="3 6" id="KW-0812">Transmembrane</keyword>
<keyword evidence="6" id="KW-0407">Ion channel</keyword>
<dbReference type="Pfam" id="PF00924">
    <property type="entry name" value="MS_channel_2nd"/>
    <property type="match status" value="1"/>
</dbReference>
<evidence type="ECO:0000259" key="7">
    <source>
        <dbReference type="Pfam" id="PF00924"/>
    </source>
</evidence>
<feature type="domain" description="Mechanosensitive ion channel MscS" evidence="7">
    <location>
        <begin position="102"/>
        <end position="168"/>
    </location>
</feature>
<keyword evidence="6" id="KW-0813">Transport</keyword>
<evidence type="ECO:0000256" key="2">
    <source>
        <dbReference type="ARBA" id="ARBA00008017"/>
    </source>
</evidence>
<dbReference type="Proteomes" id="UP000288127">
    <property type="component" value="Unassembled WGS sequence"/>
</dbReference>
<evidence type="ECO:0000256" key="3">
    <source>
        <dbReference type="ARBA" id="ARBA00022692"/>
    </source>
</evidence>
<dbReference type="InterPro" id="IPR045275">
    <property type="entry name" value="MscS_archaea/bacteria_type"/>
</dbReference>
<keyword evidence="5 6" id="KW-0472">Membrane</keyword>
<comment type="caution">
    <text evidence="8">The sequence shown here is derived from an EMBL/GenBank/DDBJ whole genome shotgun (WGS) entry which is preliminary data.</text>
</comment>
<dbReference type="GO" id="GO:0008381">
    <property type="term" value="F:mechanosensitive monoatomic ion channel activity"/>
    <property type="evidence" value="ECO:0007669"/>
    <property type="project" value="InterPro"/>
</dbReference>
<dbReference type="EMBL" id="PIPZ01000003">
    <property type="protein sequence ID" value="RUO59106.1"/>
    <property type="molecule type" value="Genomic_DNA"/>
</dbReference>